<keyword evidence="8" id="KW-0862">Zinc</keyword>
<evidence type="ECO:0000256" key="5">
    <source>
        <dbReference type="ARBA" id="ARBA00022679"/>
    </source>
</evidence>
<evidence type="ECO:0000256" key="1">
    <source>
        <dbReference type="ARBA" id="ARBA00000553"/>
    </source>
</evidence>
<accession>A0A1H8DQN8</accession>
<dbReference type="Pfam" id="PF02578">
    <property type="entry name" value="Cu-oxidase_4"/>
    <property type="match status" value="1"/>
</dbReference>
<comment type="similarity">
    <text evidence="4 12">Belongs to the purine nucleoside phosphorylase YfiH/LACC1 family.</text>
</comment>
<dbReference type="GO" id="GO:0016787">
    <property type="term" value="F:hydrolase activity"/>
    <property type="evidence" value="ECO:0007669"/>
    <property type="project" value="UniProtKB-KW"/>
</dbReference>
<dbReference type="PANTHER" id="PTHR30616:SF2">
    <property type="entry name" value="PURINE NUCLEOSIDE PHOSPHORYLASE LACC1"/>
    <property type="match status" value="1"/>
</dbReference>
<keyword evidence="7" id="KW-0378">Hydrolase</keyword>
<evidence type="ECO:0000256" key="8">
    <source>
        <dbReference type="ARBA" id="ARBA00022833"/>
    </source>
</evidence>
<keyword evidence="5" id="KW-0808">Transferase</keyword>
<evidence type="ECO:0000256" key="4">
    <source>
        <dbReference type="ARBA" id="ARBA00007353"/>
    </source>
</evidence>
<dbReference type="STRING" id="1173111.SAMN05444955_105281"/>
<evidence type="ECO:0000256" key="9">
    <source>
        <dbReference type="ARBA" id="ARBA00047989"/>
    </source>
</evidence>
<evidence type="ECO:0000256" key="3">
    <source>
        <dbReference type="ARBA" id="ARBA00003215"/>
    </source>
</evidence>
<proteinExistence type="inferred from homology"/>
<dbReference type="GO" id="GO:0017061">
    <property type="term" value="F:S-methyl-5-thioadenosine phosphorylase activity"/>
    <property type="evidence" value="ECO:0007669"/>
    <property type="project" value="UniProtKB-EC"/>
</dbReference>
<comment type="catalytic activity">
    <reaction evidence="1">
        <text>inosine + phosphate = alpha-D-ribose 1-phosphate + hypoxanthine</text>
        <dbReference type="Rhea" id="RHEA:27646"/>
        <dbReference type="ChEBI" id="CHEBI:17368"/>
        <dbReference type="ChEBI" id="CHEBI:17596"/>
        <dbReference type="ChEBI" id="CHEBI:43474"/>
        <dbReference type="ChEBI" id="CHEBI:57720"/>
        <dbReference type="EC" id="2.4.2.1"/>
    </reaction>
    <physiologicalReaction direction="left-to-right" evidence="1">
        <dbReference type="Rhea" id="RHEA:27647"/>
    </physiologicalReaction>
</comment>
<evidence type="ECO:0000256" key="7">
    <source>
        <dbReference type="ARBA" id="ARBA00022801"/>
    </source>
</evidence>
<dbReference type="InterPro" id="IPR011324">
    <property type="entry name" value="Cytotoxic_necrot_fac-like_cat"/>
</dbReference>
<keyword evidence="6" id="KW-0479">Metal-binding</keyword>
<comment type="cofactor">
    <cofactor evidence="2">
        <name>Zn(2+)</name>
        <dbReference type="ChEBI" id="CHEBI:29105"/>
    </cofactor>
</comment>
<dbReference type="EMBL" id="FOCQ01000005">
    <property type="protein sequence ID" value="SEN08827.1"/>
    <property type="molecule type" value="Genomic_DNA"/>
</dbReference>
<dbReference type="NCBIfam" id="TIGR00726">
    <property type="entry name" value="peptidoglycan editing factor PgeF"/>
    <property type="match status" value="1"/>
</dbReference>
<evidence type="ECO:0000256" key="6">
    <source>
        <dbReference type="ARBA" id="ARBA00022723"/>
    </source>
</evidence>
<evidence type="ECO:0000313" key="14">
    <source>
        <dbReference type="Proteomes" id="UP000199695"/>
    </source>
</evidence>
<dbReference type="InterPro" id="IPR003730">
    <property type="entry name" value="Cu_polyphenol_OxRdtase"/>
</dbReference>
<dbReference type="GO" id="GO:0005507">
    <property type="term" value="F:copper ion binding"/>
    <property type="evidence" value="ECO:0007669"/>
    <property type="project" value="TreeGrafter"/>
</dbReference>
<evidence type="ECO:0000256" key="2">
    <source>
        <dbReference type="ARBA" id="ARBA00001947"/>
    </source>
</evidence>
<gene>
    <name evidence="13" type="ORF">SAMN05444955_105281</name>
</gene>
<evidence type="ECO:0000256" key="10">
    <source>
        <dbReference type="ARBA" id="ARBA00048968"/>
    </source>
</evidence>
<dbReference type="CDD" id="cd16833">
    <property type="entry name" value="YfiH"/>
    <property type="match status" value="1"/>
</dbReference>
<dbReference type="AlphaFoldDB" id="A0A1H8DQN8"/>
<dbReference type="RefSeq" id="WP_089966957.1">
    <property type="nucleotide sequence ID" value="NZ_FOCQ01000005.1"/>
</dbReference>
<comment type="function">
    <text evidence="3">Purine nucleoside enzyme that catalyzes the phosphorolysis of adenosine and inosine nucleosides, yielding D-ribose 1-phosphate and the respective free bases, adenine and hypoxanthine. Also catalyzes the phosphorolysis of S-methyl-5'-thioadenosine into adenine and S-methyl-5-thio-alpha-D-ribose 1-phosphate. Also has adenosine deaminase activity.</text>
</comment>
<dbReference type="InterPro" id="IPR038371">
    <property type="entry name" value="Cu_polyphenol_OxRdtase_sf"/>
</dbReference>
<reference evidence="13 14" key="1">
    <citation type="submission" date="2016-10" db="EMBL/GenBank/DDBJ databases">
        <authorList>
            <person name="de Groot N.N."/>
        </authorList>
    </citation>
    <scope>NUCLEOTIDE SEQUENCE [LARGE SCALE GENOMIC DNA]</scope>
    <source>
        <strain evidence="13 14">DSM 46701</strain>
    </source>
</reference>
<dbReference type="PANTHER" id="PTHR30616">
    <property type="entry name" value="UNCHARACTERIZED PROTEIN YFIH"/>
    <property type="match status" value="1"/>
</dbReference>
<comment type="catalytic activity">
    <reaction evidence="9">
        <text>adenosine + H2O + H(+) = inosine + NH4(+)</text>
        <dbReference type="Rhea" id="RHEA:24408"/>
        <dbReference type="ChEBI" id="CHEBI:15377"/>
        <dbReference type="ChEBI" id="CHEBI:15378"/>
        <dbReference type="ChEBI" id="CHEBI:16335"/>
        <dbReference type="ChEBI" id="CHEBI:17596"/>
        <dbReference type="ChEBI" id="CHEBI:28938"/>
        <dbReference type="EC" id="3.5.4.4"/>
    </reaction>
    <physiologicalReaction direction="left-to-right" evidence="9">
        <dbReference type="Rhea" id="RHEA:24409"/>
    </physiologicalReaction>
</comment>
<comment type="catalytic activity">
    <reaction evidence="11">
        <text>S-methyl-5'-thioadenosine + phosphate = 5-(methylsulfanyl)-alpha-D-ribose 1-phosphate + adenine</text>
        <dbReference type="Rhea" id="RHEA:11852"/>
        <dbReference type="ChEBI" id="CHEBI:16708"/>
        <dbReference type="ChEBI" id="CHEBI:17509"/>
        <dbReference type="ChEBI" id="CHEBI:43474"/>
        <dbReference type="ChEBI" id="CHEBI:58533"/>
        <dbReference type="EC" id="2.4.2.28"/>
    </reaction>
    <physiologicalReaction direction="left-to-right" evidence="11">
        <dbReference type="Rhea" id="RHEA:11853"/>
    </physiologicalReaction>
</comment>
<name>A0A1H8DQN8_9BACL</name>
<dbReference type="OrthoDB" id="4279at2"/>
<evidence type="ECO:0000256" key="12">
    <source>
        <dbReference type="RuleBase" id="RU361274"/>
    </source>
</evidence>
<evidence type="ECO:0000256" key="11">
    <source>
        <dbReference type="ARBA" id="ARBA00049893"/>
    </source>
</evidence>
<comment type="catalytic activity">
    <reaction evidence="10">
        <text>adenosine + phosphate = alpha-D-ribose 1-phosphate + adenine</text>
        <dbReference type="Rhea" id="RHEA:27642"/>
        <dbReference type="ChEBI" id="CHEBI:16335"/>
        <dbReference type="ChEBI" id="CHEBI:16708"/>
        <dbReference type="ChEBI" id="CHEBI:43474"/>
        <dbReference type="ChEBI" id="CHEBI:57720"/>
        <dbReference type="EC" id="2.4.2.1"/>
    </reaction>
    <physiologicalReaction direction="left-to-right" evidence="10">
        <dbReference type="Rhea" id="RHEA:27643"/>
    </physiologicalReaction>
</comment>
<organism evidence="13 14">
    <name type="scientific">Lihuaxuella thermophila</name>
    <dbReference type="NCBI Taxonomy" id="1173111"/>
    <lineage>
        <taxon>Bacteria</taxon>
        <taxon>Bacillati</taxon>
        <taxon>Bacillota</taxon>
        <taxon>Bacilli</taxon>
        <taxon>Bacillales</taxon>
        <taxon>Thermoactinomycetaceae</taxon>
        <taxon>Lihuaxuella</taxon>
    </lineage>
</organism>
<evidence type="ECO:0000313" key="13">
    <source>
        <dbReference type="EMBL" id="SEN08827.1"/>
    </source>
</evidence>
<dbReference type="SUPFAM" id="SSF64438">
    <property type="entry name" value="CNF1/YfiH-like putative cysteine hydrolases"/>
    <property type="match status" value="1"/>
</dbReference>
<protein>
    <recommendedName>
        <fullName evidence="12">Purine nucleoside phosphorylase</fullName>
    </recommendedName>
</protein>
<keyword evidence="14" id="KW-1185">Reference proteome</keyword>
<dbReference type="Proteomes" id="UP000199695">
    <property type="component" value="Unassembled WGS sequence"/>
</dbReference>
<dbReference type="Gene3D" id="3.60.140.10">
    <property type="entry name" value="CNF1/YfiH-like putative cysteine hydrolases"/>
    <property type="match status" value="1"/>
</dbReference>
<sequence>MEPFKYRDAEIPYFSLVAWEKEFPHLIVGFSARKLGEDIDCRNYALHVGNHPEQVIMNREQLAEQLGMPFSAWTCGEQVHGVHIKHVTTQDRGKGRASRESAFPETDGMITGETDILLASYYADCVPLYFYSPDIDYVGVAHAGWKGTVNGMAENMVRHLVSLGANRDNIRAAIGPSIGACCYEVDERVMEPLRKALPDAAALEKVAISHVPAKWQLDLKKANEEILKQAGVLPEHILRSQWCTSCDADYFYSHRRDGGKTGRMVAWIAKVERGSGWRN</sequence>